<gene>
    <name evidence="1" type="ORF">GX859_03395</name>
</gene>
<name>A0A7X6PNI9_9CORY</name>
<evidence type="ECO:0000313" key="2">
    <source>
        <dbReference type="Proteomes" id="UP000557899"/>
    </source>
</evidence>
<evidence type="ECO:0000313" key="1">
    <source>
        <dbReference type="EMBL" id="NLA55334.1"/>
    </source>
</evidence>
<dbReference type="EMBL" id="JAAZHI010000076">
    <property type="protein sequence ID" value="NLA55334.1"/>
    <property type="molecule type" value="Genomic_DNA"/>
</dbReference>
<dbReference type="Proteomes" id="UP000557899">
    <property type="component" value="Unassembled WGS sequence"/>
</dbReference>
<comment type="caution">
    <text evidence="1">The sequence shown here is derived from an EMBL/GenBank/DDBJ whole genome shotgun (WGS) entry which is preliminary data.</text>
</comment>
<reference evidence="1 2" key="1">
    <citation type="journal article" date="2020" name="Biotechnol. Biofuels">
        <title>New insights from the biogas microbiome by comprehensive genome-resolved metagenomics of nearly 1600 species originating from multiple anaerobic digesters.</title>
        <authorList>
            <person name="Campanaro S."/>
            <person name="Treu L."/>
            <person name="Rodriguez-R L.M."/>
            <person name="Kovalovszki A."/>
            <person name="Ziels R.M."/>
            <person name="Maus I."/>
            <person name="Zhu X."/>
            <person name="Kougias P.G."/>
            <person name="Basile A."/>
            <person name="Luo G."/>
            <person name="Schluter A."/>
            <person name="Konstantinidis K.T."/>
            <person name="Angelidaki I."/>
        </authorList>
    </citation>
    <scope>NUCLEOTIDE SEQUENCE [LARGE SCALE GENOMIC DNA]</scope>
    <source>
        <strain evidence="1">AS15tlH2ME_198</strain>
    </source>
</reference>
<sequence>MTARARNLDRPDYTGTHSTPVHALARGADGTRHLHAEISVINPTTARTMCGEWAGVIQPVPRPVTVAWLMRPRVITEIRVCLDCLSMAAAEHEVMHQRATRPARALAASLALLAEDGDDGHA</sequence>
<protein>
    <submittedName>
        <fullName evidence="1">Uncharacterized protein</fullName>
    </submittedName>
</protein>
<proteinExistence type="predicted"/>
<organism evidence="1 2">
    <name type="scientific">Corynebacterium humireducens</name>
    <dbReference type="NCBI Taxonomy" id="1223514"/>
    <lineage>
        <taxon>Bacteria</taxon>
        <taxon>Bacillati</taxon>
        <taxon>Actinomycetota</taxon>
        <taxon>Actinomycetes</taxon>
        <taxon>Mycobacteriales</taxon>
        <taxon>Corynebacteriaceae</taxon>
        <taxon>Corynebacterium</taxon>
    </lineage>
</organism>
<accession>A0A7X6PNI9</accession>
<dbReference type="AlphaFoldDB" id="A0A7X6PNI9"/>